<accession>A0ABT7XQP6</accession>
<dbReference type="InterPro" id="IPR008030">
    <property type="entry name" value="NmrA-like"/>
</dbReference>
<evidence type="ECO:0000259" key="3">
    <source>
        <dbReference type="Pfam" id="PF05368"/>
    </source>
</evidence>
<dbReference type="PANTHER" id="PTHR42748:SF7">
    <property type="entry name" value="NMRA LIKE REDOX SENSOR 1-RELATED"/>
    <property type="match status" value="1"/>
</dbReference>
<dbReference type="Proteomes" id="UP001168540">
    <property type="component" value="Unassembled WGS sequence"/>
</dbReference>
<dbReference type="SUPFAM" id="SSF51735">
    <property type="entry name" value="NAD(P)-binding Rossmann-fold domains"/>
    <property type="match status" value="1"/>
</dbReference>
<name>A0ABT7XQP6_9NEIS</name>
<feature type="domain" description="NmrA-like" evidence="3">
    <location>
        <begin position="10"/>
        <end position="256"/>
    </location>
</feature>
<evidence type="ECO:0000256" key="1">
    <source>
        <dbReference type="ARBA" id="ARBA00006328"/>
    </source>
</evidence>
<proteinExistence type="inferred from homology"/>
<gene>
    <name evidence="4" type="ORF">QU481_14585</name>
</gene>
<dbReference type="Gene3D" id="3.40.50.720">
    <property type="entry name" value="NAD(P)-binding Rossmann-like Domain"/>
    <property type="match status" value="1"/>
</dbReference>
<comment type="similarity">
    <text evidence="1">Belongs to the NmrA-type oxidoreductase family.</text>
</comment>
<reference evidence="4" key="1">
    <citation type="submission" date="2023-06" db="EMBL/GenBank/DDBJ databases">
        <authorList>
            <person name="Zhang S."/>
        </authorList>
    </citation>
    <scope>NUCLEOTIDE SEQUENCE</scope>
    <source>
        <strain evidence="4">SG2303</strain>
    </source>
</reference>
<sequence length="315" mass="33093">MPFPVENQHLVLGASGAQGAAIAKELLERGERVKGLVRSERSVLSAGIERAVADLGDPASLVAAFAGVTNATITLPLVYDPTIIDSYAQNIASAALAAGVQRLVFNANIRTPAQMSGVAGFDTRLSAERILRASGIPMVCLQPAVYLENLLAPSSIVAMQQRGELHYPLPADMEVSWISHTDLAKAVCIAHRIAVIPEQAIAIGSAPVTGKELAAALADSLGRPLNYCSLDPAVFETAIAGLLGTDAAAGIAGIYHWAFHNPASTLFKNGAVELRQKLDITALTPSEWAQRRLWQPAGKVAANRPEALVTVGDVE</sequence>
<dbReference type="PANTHER" id="PTHR42748">
    <property type="entry name" value="NITROGEN METABOLITE REPRESSION PROTEIN NMRA FAMILY MEMBER"/>
    <property type="match status" value="1"/>
</dbReference>
<dbReference type="Pfam" id="PF05368">
    <property type="entry name" value="NmrA"/>
    <property type="match status" value="1"/>
</dbReference>
<protein>
    <submittedName>
        <fullName evidence="4">NmrA family NAD(P)-binding protein</fullName>
    </submittedName>
</protein>
<dbReference type="EMBL" id="JAUEDK010000026">
    <property type="protein sequence ID" value="MDN0076114.1"/>
    <property type="molecule type" value="Genomic_DNA"/>
</dbReference>
<comment type="caution">
    <text evidence="4">The sequence shown here is derived from an EMBL/GenBank/DDBJ whole genome shotgun (WGS) entry which is preliminary data.</text>
</comment>
<dbReference type="InterPro" id="IPR051164">
    <property type="entry name" value="NmrA-like_oxidored"/>
</dbReference>
<evidence type="ECO:0000313" key="4">
    <source>
        <dbReference type="EMBL" id="MDN0076114.1"/>
    </source>
</evidence>
<dbReference type="InterPro" id="IPR036291">
    <property type="entry name" value="NAD(P)-bd_dom_sf"/>
</dbReference>
<keyword evidence="2" id="KW-0521">NADP</keyword>
<evidence type="ECO:0000313" key="5">
    <source>
        <dbReference type="Proteomes" id="UP001168540"/>
    </source>
</evidence>
<dbReference type="RefSeq" id="WP_289830766.1">
    <property type="nucleotide sequence ID" value="NZ_JAUEDK010000026.1"/>
</dbReference>
<organism evidence="4 5">
    <name type="scientific">Crenobacter oryzisoli</name>
    <dbReference type="NCBI Taxonomy" id="3056844"/>
    <lineage>
        <taxon>Bacteria</taxon>
        <taxon>Pseudomonadati</taxon>
        <taxon>Pseudomonadota</taxon>
        <taxon>Betaproteobacteria</taxon>
        <taxon>Neisseriales</taxon>
        <taxon>Neisseriaceae</taxon>
        <taxon>Crenobacter</taxon>
    </lineage>
</organism>
<keyword evidence="5" id="KW-1185">Reference proteome</keyword>
<evidence type="ECO:0000256" key="2">
    <source>
        <dbReference type="ARBA" id="ARBA00022857"/>
    </source>
</evidence>